<comment type="caution">
    <text evidence="2">The sequence shown here is derived from an EMBL/GenBank/DDBJ whole genome shotgun (WGS) entry which is preliminary data.</text>
</comment>
<name>A0ABW0Q9Z3_9BURK</name>
<organism evidence="2 3">
    <name type="scientific">Polaromonas jejuensis</name>
    <dbReference type="NCBI Taxonomy" id="457502"/>
    <lineage>
        <taxon>Bacteria</taxon>
        <taxon>Pseudomonadati</taxon>
        <taxon>Pseudomonadota</taxon>
        <taxon>Betaproteobacteria</taxon>
        <taxon>Burkholderiales</taxon>
        <taxon>Comamonadaceae</taxon>
        <taxon>Polaromonas</taxon>
    </lineage>
</organism>
<evidence type="ECO:0000313" key="2">
    <source>
        <dbReference type="EMBL" id="MFC5521563.1"/>
    </source>
</evidence>
<dbReference type="EMBL" id="JBHSMX010000018">
    <property type="protein sequence ID" value="MFC5521563.1"/>
    <property type="molecule type" value="Genomic_DNA"/>
</dbReference>
<dbReference type="InterPro" id="IPR038507">
    <property type="entry name" value="YcnI-like_sf"/>
</dbReference>
<accession>A0ABW0Q9Z3</accession>
<dbReference type="SUPFAM" id="SSF110087">
    <property type="entry name" value="DR1885-like metal-binding protein"/>
    <property type="match status" value="1"/>
</dbReference>
<dbReference type="InterPro" id="IPR036182">
    <property type="entry name" value="PCuAC_sf"/>
</dbReference>
<dbReference type="PANTHER" id="PTHR36302">
    <property type="entry name" value="BLR7088 PROTEIN"/>
    <property type="match status" value="1"/>
</dbReference>
<dbReference type="InterPro" id="IPR058248">
    <property type="entry name" value="Lxx211020-like"/>
</dbReference>
<dbReference type="Proteomes" id="UP001596084">
    <property type="component" value="Unassembled WGS sequence"/>
</dbReference>
<dbReference type="Gene3D" id="2.60.40.1890">
    <property type="entry name" value="PCu(A)C copper chaperone"/>
    <property type="match status" value="1"/>
</dbReference>
<dbReference type="Gene3D" id="2.60.40.2230">
    <property type="entry name" value="Uncharacterised protein YcnI-like PF07987, DUF1775"/>
    <property type="match status" value="1"/>
</dbReference>
<evidence type="ECO:0000259" key="1">
    <source>
        <dbReference type="Pfam" id="PF07987"/>
    </source>
</evidence>
<evidence type="ECO:0000313" key="3">
    <source>
        <dbReference type="Proteomes" id="UP001596084"/>
    </source>
</evidence>
<sequence length="309" mass="32189">MLASPSFSHIVLESKSAPAGSMYKAVFQVGHGCEGSATTGISVQIPAGFQGARPYPKAGWTLTTKLGKLAKPYDNHGKQVTEDVTVVSWTAASKEAALQDAHFDEFMLRGKLPETAGPLWFKVLQTCESGSMDWSEVPASGTSAKGLKSPAALLEVTGAARVADSGQPVDVQGAWVRSTVAGQKGSGAFMTVTARTATRLVGVSSPVAGVAEVHEMKLEGDVMKMRRVAGIDLPAGKPVELKLGAYHVMLMDLKQPLAAGSTVPMTLTFKDAKGLESRVELKVPVAASAPGASALATNAGEQDHSAHQH</sequence>
<protein>
    <submittedName>
        <fullName evidence="2">DUF1775 domain-containing protein</fullName>
    </submittedName>
</protein>
<proteinExistence type="predicted"/>
<dbReference type="RefSeq" id="WP_377372040.1">
    <property type="nucleotide sequence ID" value="NZ_JBHSMX010000018.1"/>
</dbReference>
<keyword evidence="3" id="KW-1185">Reference proteome</keyword>
<gene>
    <name evidence="2" type="ORF">ACFPP7_11635</name>
</gene>
<dbReference type="InterPro" id="IPR012533">
    <property type="entry name" value="YcnI-copper_dom"/>
</dbReference>
<dbReference type="Pfam" id="PF07987">
    <property type="entry name" value="DUF1775"/>
    <property type="match status" value="1"/>
</dbReference>
<dbReference type="InterPro" id="IPR007410">
    <property type="entry name" value="LpqE-like"/>
</dbReference>
<dbReference type="Pfam" id="PF04314">
    <property type="entry name" value="PCuAC"/>
    <property type="match status" value="1"/>
</dbReference>
<dbReference type="CDD" id="cd08545">
    <property type="entry name" value="YcnI_like"/>
    <property type="match status" value="1"/>
</dbReference>
<reference evidence="3" key="1">
    <citation type="journal article" date="2019" name="Int. J. Syst. Evol. Microbiol.">
        <title>The Global Catalogue of Microorganisms (GCM) 10K type strain sequencing project: providing services to taxonomists for standard genome sequencing and annotation.</title>
        <authorList>
            <consortium name="The Broad Institute Genomics Platform"/>
            <consortium name="The Broad Institute Genome Sequencing Center for Infectious Disease"/>
            <person name="Wu L."/>
            <person name="Ma J."/>
        </authorList>
    </citation>
    <scope>NUCLEOTIDE SEQUENCE [LARGE SCALE GENOMIC DNA]</scope>
    <source>
        <strain evidence="3">CGMCC 4.7277</strain>
    </source>
</reference>
<feature type="domain" description="YncI copper-binding" evidence="1">
    <location>
        <begin position="9"/>
        <end position="156"/>
    </location>
</feature>
<dbReference type="PANTHER" id="PTHR36302:SF1">
    <property type="entry name" value="COPPER CHAPERONE PCU(A)C"/>
    <property type="match status" value="1"/>
</dbReference>